<sequence>MKSVFAKLFLAPLAALGLAATTTAVPLEAKHDEGTGTLTIHRDGLAKPLVTQHAAADHRPYLHPIIAPDGNGTLTEYSPGHHKHQTGLYWGFTHVNGRDYFHHPADNYWKRKGVKVLEAR</sequence>
<accession>A0A382F5K5</accession>
<proteinExistence type="predicted"/>
<name>A0A382F5K5_9ZZZZ</name>
<organism evidence="1">
    <name type="scientific">marine metagenome</name>
    <dbReference type="NCBI Taxonomy" id="408172"/>
    <lineage>
        <taxon>unclassified sequences</taxon>
        <taxon>metagenomes</taxon>
        <taxon>ecological metagenomes</taxon>
    </lineage>
</organism>
<reference evidence="1" key="1">
    <citation type="submission" date="2018-05" db="EMBL/GenBank/DDBJ databases">
        <authorList>
            <person name="Lanie J.A."/>
            <person name="Ng W.-L."/>
            <person name="Kazmierczak K.M."/>
            <person name="Andrzejewski T.M."/>
            <person name="Davidsen T.M."/>
            <person name="Wayne K.J."/>
            <person name="Tettelin H."/>
            <person name="Glass J.I."/>
            <person name="Rusch D."/>
            <person name="Podicherti R."/>
            <person name="Tsui H.-C.T."/>
            <person name="Winkler M.E."/>
        </authorList>
    </citation>
    <scope>NUCLEOTIDE SEQUENCE</scope>
</reference>
<dbReference type="InterPro" id="IPR029475">
    <property type="entry name" value="DUF6807"/>
</dbReference>
<feature type="non-terminal residue" evidence="1">
    <location>
        <position position="120"/>
    </location>
</feature>
<gene>
    <name evidence="1" type="ORF">METZ01_LOCUS210201</name>
</gene>
<dbReference type="AlphaFoldDB" id="A0A382F5K5"/>
<protein>
    <submittedName>
        <fullName evidence="1">Uncharacterized protein</fullName>
    </submittedName>
</protein>
<dbReference type="EMBL" id="UINC01047724">
    <property type="protein sequence ID" value="SVB57347.1"/>
    <property type="molecule type" value="Genomic_DNA"/>
</dbReference>
<evidence type="ECO:0000313" key="1">
    <source>
        <dbReference type="EMBL" id="SVB57347.1"/>
    </source>
</evidence>
<dbReference type="Pfam" id="PF14100">
    <property type="entry name" value="DUF6807"/>
    <property type="match status" value="1"/>
</dbReference>